<gene>
    <name evidence="2" type="ORF">DS031_13090</name>
</gene>
<keyword evidence="1" id="KW-0472">Membrane</keyword>
<reference evidence="2 3" key="1">
    <citation type="submission" date="2018-07" db="EMBL/GenBank/DDBJ databases">
        <title>Lottiidibacillus patelloidae gen. nov., sp. nov., isolated from the intestinal tract of a marine limpet and the reclassification of B. taeanensis BH030017T, B. algicola KMM 3737T and B. hwajinpoensis SW-72T as genus Lottiidibacillus.</title>
        <authorList>
            <person name="Liu R."/>
            <person name="Huang Z."/>
        </authorList>
    </citation>
    <scope>NUCLEOTIDE SEQUENCE [LARGE SCALE GENOMIC DNA]</scope>
    <source>
        <strain evidence="2 3">BH030017</strain>
    </source>
</reference>
<protein>
    <submittedName>
        <fullName evidence="2">DUF2254 domain-containing protein</fullName>
    </submittedName>
</protein>
<dbReference type="EMBL" id="QOCW01000013">
    <property type="protein sequence ID" value="RBW69088.1"/>
    <property type="molecule type" value="Genomic_DNA"/>
</dbReference>
<name>A0A366XU53_9BACI</name>
<dbReference type="Proteomes" id="UP000253314">
    <property type="component" value="Unassembled WGS sequence"/>
</dbReference>
<feature type="transmembrane region" description="Helical" evidence="1">
    <location>
        <begin position="59"/>
        <end position="86"/>
    </location>
</feature>
<evidence type="ECO:0000256" key="1">
    <source>
        <dbReference type="SAM" id="Phobius"/>
    </source>
</evidence>
<dbReference type="Pfam" id="PF10011">
    <property type="entry name" value="DUF2254"/>
    <property type="match status" value="1"/>
</dbReference>
<dbReference type="InterPro" id="IPR018723">
    <property type="entry name" value="DUF2254_membrane"/>
</dbReference>
<sequence length="325" mass="36695">MIKKWYLRLHESVWFIPGSYSFFALILSIIALSVDTIYANNIHKWLPSYLLTDVELAQTILSALAPSLLTMTTITFSMIMVVLTTYTSQFSPRTLQNFITERRTLRVLGIFIGGFIYTILALLFMRKNEEEQVVFSAVLGVAISILCLGYFVYFIHHVATSLRVSKLIENLSTDILETVHKLHKGNKDKNNVDYTPPSAQMLDVLTNKPIEVPPLNNVGYIQLIDLEGLRNEAQQCNAVIKVNYPIGAYVGPATSLLLIWPQSKKIENTHRFLDYITVGESRTTFQDMEYGIQKLTEIALRAVSPGINDPNTAITCIKSYGNILH</sequence>
<proteinExistence type="predicted"/>
<feature type="transmembrane region" description="Helical" evidence="1">
    <location>
        <begin position="107"/>
        <end position="126"/>
    </location>
</feature>
<keyword evidence="1" id="KW-0812">Transmembrane</keyword>
<dbReference type="AlphaFoldDB" id="A0A366XU53"/>
<evidence type="ECO:0000313" key="3">
    <source>
        <dbReference type="Proteomes" id="UP000253314"/>
    </source>
</evidence>
<dbReference type="OrthoDB" id="2955631at2"/>
<accession>A0A366XU53</accession>
<comment type="caution">
    <text evidence="2">The sequence shown here is derived from an EMBL/GenBank/DDBJ whole genome shotgun (WGS) entry which is preliminary data.</text>
</comment>
<evidence type="ECO:0000313" key="2">
    <source>
        <dbReference type="EMBL" id="RBW69088.1"/>
    </source>
</evidence>
<organism evidence="2 3">
    <name type="scientific">Bacillus taeanensis</name>
    <dbReference type="NCBI Taxonomy" id="273032"/>
    <lineage>
        <taxon>Bacteria</taxon>
        <taxon>Bacillati</taxon>
        <taxon>Bacillota</taxon>
        <taxon>Bacilli</taxon>
        <taxon>Bacillales</taxon>
        <taxon>Bacillaceae</taxon>
        <taxon>Bacillus</taxon>
    </lineage>
</organism>
<keyword evidence="1" id="KW-1133">Transmembrane helix</keyword>
<feature type="transmembrane region" description="Helical" evidence="1">
    <location>
        <begin position="132"/>
        <end position="155"/>
    </location>
</feature>
<keyword evidence="3" id="KW-1185">Reference proteome</keyword>
<feature type="transmembrane region" description="Helical" evidence="1">
    <location>
        <begin position="12"/>
        <end position="39"/>
    </location>
</feature>